<keyword evidence="2" id="KW-0812">Transmembrane</keyword>
<accession>A0ABX7Q8B2</accession>
<dbReference type="Pfam" id="PF13717">
    <property type="entry name" value="Zn_ribbon_4"/>
    <property type="match status" value="1"/>
</dbReference>
<dbReference type="RefSeq" id="WP_207165442.1">
    <property type="nucleotide sequence ID" value="NZ_CP071382.1"/>
</dbReference>
<evidence type="ECO:0000313" key="6">
    <source>
        <dbReference type="Proteomes" id="UP000663651"/>
    </source>
</evidence>
<organism evidence="5 6">
    <name type="scientific">Geobacter benzoatilyticus</name>
    <dbReference type="NCBI Taxonomy" id="2815309"/>
    <lineage>
        <taxon>Bacteria</taxon>
        <taxon>Pseudomonadati</taxon>
        <taxon>Thermodesulfobacteriota</taxon>
        <taxon>Desulfuromonadia</taxon>
        <taxon>Geobacterales</taxon>
        <taxon>Geobacteraceae</taxon>
        <taxon>Geobacter</taxon>
    </lineage>
</organism>
<protein>
    <submittedName>
        <fullName evidence="5">Zinc-ribbon domain-containing protein</fullName>
    </submittedName>
</protein>
<evidence type="ECO:0000256" key="2">
    <source>
        <dbReference type="SAM" id="Phobius"/>
    </source>
</evidence>
<evidence type="ECO:0000259" key="3">
    <source>
        <dbReference type="Pfam" id="PF09925"/>
    </source>
</evidence>
<dbReference type="InterPro" id="IPR018677">
    <property type="entry name" value="DUF2157"/>
</dbReference>
<feature type="transmembrane region" description="Helical" evidence="2">
    <location>
        <begin position="152"/>
        <end position="170"/>
    </location>
</feature>
<evidence type="ECO:0000256" key="1">
    <source>
        <dbReference type="SAM" id="MobiDB-lite"/>
    </source>
</evidence>
<evidence type="ECO:0000313" key="5">
    <source>
        <dbReference type="EMBL" id="QSV47315.1"/>
    </source>
</evidence>
<feature type="transmembrane region" description="Helical" evidence="2">
    <location>
        <begin position="358"/>
        <end position="378"/>
    </location>
</feature>
<dbReference type="Proteomes" id="UP000663651">
    <property type="component" value="Chromosome"/>
</dbReference>
<feature type="transmembrane region" description="Helical" evidence="2">
    <location>
        <begin position="260"/>
        <end position="282"/>
    </location>
</feature>
<feature type="transmembrane region" description="Helical" evidence="2">
    <location>
        <begin position="234"/>
        <end position="254"/>
    </location>
</feature>
<sequence>MRVNCPKCGLSGQMDDARIPGQGGHLTCPRCKERFFVAKEESPPAPPPVAAPPPRAAEKSPAAGGVASAGAHDEGISFVRKLERETAAWQDEGLIDAGQRDRIMARYRRLREVEEKAGPGRLVTVISVLGSILVGVGILLFISSNWSEIPRWGKLAIIFSAMLGSYDAGYRLRYEGGTFPRVGASLIFLGTVIFGGGIFLVAQIFHVSVHYPNGPLMWGLAILPLAYLLRFKSILTLAIGVLLVWLGTEAGFHLEGEYGYSGLAMISLFLAAGLLLWGVGLAHRGAPALRDMAAPWLQLGVAVTFLCAFFLTFAEVFRHWRAADGLSPFLGVMGVLFCGAVLLRARLREPEKGWKAEILILCAAMAGVIYLATGFTGVNTEGGASAVAIVANLIYAAGLIGIIVLGYLRRTTAYINLGLIFFVIDIIARYVDFFWKLLPRSLFFIAGGLILLAGGVFLERKRRSVIESFHKGEVA</sequence>
<dbReference type="Pfam" id="PF09925">
    <property type="entry name" value="DUF2157"/>
    <property type="match status" value="1"/>
</dbReference>
<feature type="transmembrane region" description="Helical" evidence="2">
    <location>
        <begin position="384"/>
        <end position="407"/>
    </location>
</feature>
<feature type="region of interest" description="Disordered" evidence="1">
    <location>
        <begin position="39"/>
        <end position="70"/>
    </location>
</feature>
<dbReference type="EMBL" id="CP071382">
    <property type="protein sequence ID" value="QSV47315.1"/>
    <property type="molecule type" value="Genomic_DNA"/>
</dbReference>
<feature type="transmembrane region" description="Helical" evidence="2">
    <location>
        <begin position="326"/>
        <end position="346"/>
    </location>
</feature>
<feature type="domain" description="Zinc finger/thioredoxin putative" evidence="4">
    <location>
        <begin position="1"/>
        <end position="36"/>
    </location>
</feature>
<feature type="transmembrane region" description="Helical" evidence="2">
    <location>
        <begin position="122"/>
        <end position="146"/>
    </location>
</feature>
<gene>
    <name evidence="5" type="ORF">JZM60_02800</name>
</gene>
<keyword evidence="2" id="KW-1133">Transmembrane helix</keyword>
<feature type="domain" description="DUF2157" evidence="3">
    <location>
        <begin position="88"/>
        <end position="234"/>
    </location>
</feature>
<dbReference type="InterPro" id="IPR011723">
    <property type="entry name" value="Znf/thioredoxin_put"/>
</dbReference>
<feature type="transmembrane region" description="Helical" evidence="2">
    <location>
        <begin position="414"/>
        <end position="431"/>
    </location>
</feature>
<feature type="compositionally biased region" description="Pro residues" evidence="1">
    <location>
        <begin position="43"/>
        <end position="55"/>
    </location>
</feature>
<feature type="transmembrane region" description="Helical" evidence="2">
    <location>
        <begin position="437"/>
        <end position="458"/>
    </location>
</feature>
<keyword evidence="2" id="KW-0472">Membrane</keyword>
<feature type="transmembrane region" description="Helical" evidence="2">
    <location>
        <begin position="294"/>
        <end position="314"/>
    </location>
</feature>
<evidence type="ECO:0000259" key="4">
    <source>
        <dbReference type="Pfam" id="PF13717"/>
    </source>
</evidence>
<keyword evidence="6" id="KW-1185">Reference proteome</keyword>
<feature type="transmembrane region" description="Helical" evidence="2">
    <location>
        <begin position="211"/>
        <end position="229"/>
    </location>
</feature>
<name>A0ABX7Q8B2_9BACT</name>
<feature type="transmembrane region" description="Helical" evidence="2">
    <location>
        <begin position="182"/>
        <end position="205"/>
    </location>
</feature>
<reference evidence="5 6" key="1">
    <citation type="submission" date="2021-03" db="EMBL/GenBank/DDBJ databases">
        <title>Geobacter metallireducens gen. nov. sp. nov., a microorganism capable of coupling the complete oxidation of organic compounds to the reduction of iron and other metals.</title>
        <authorList>
            <person name="Li Y."/>
        </authorList>
    </citation>
    <scope>NUCLEOTIDE SEQUENCE [LARGE SCALE GENOMIC DNA]</scope>
    <source>
        <strain evidence="5 6">Jerry-YX</strain>
    </source>
</reference>
<proteinExistence type="predicted"/>